<evidence type="ECO:0000313" key="4">
    <source>
        <dbReference type="Proteomes" id="UP000886602"/>
    </source>
</evidence>
<accession>A0A9D7I842</accession>
<feature type="coiled-coil region" evidence="1">
    <location>
        <begin position="127"/>
        <end position="168"/>
    </location>
</feature>
<dbReference type="EMBL" id="JADJNC010000009">
    <property type="protein sequence ID" value="MBK7422732.1"/>
    <property type="molecule type" value="Genomic_DNA"/>
</dbReference>
<dbReference type="AlphaFoldDB" id="A0A9D7I842"/>
<reference evidence="3" key="1">
    <citation type="submission" date="2020-10" db="EMBL/GenBank/DDBJ databases">
        <title>Connecting structure to function with the recovery of over 1000 high-quality activated sludge metagenome-assembled genomes encoding full-length rRNA genes using long-read sequencing.</title>
        <authorList>
            <person name="Singleton C.M."/>
            <person name="Petriglieri F."/>
            <person name="Kristensen J.M."/>
            <person name="Kirkegaard R.H."/>
            <person name="Michaelsen T.Y."/>
            <person name="Andersen M.H."/>
            <person name="Karst S.M."/>
            <person name="Dueholm M.S."/>
            <person name="Nielsen P.H."/>
            <person name="Albertsen M."/>
        </authorList>
    </citation>
    <scope>NUCLEOTIDE SEQUENCE</scope>
    <source>
        <strain evidence="3">EsbW_18-Q3-R4-48_MAXAC.044</strain>
    </source>
</reference>
<gene>
    <name evidence="3" type="ORF">IPJ48_06350</name>
</gene>
<feature type="signal peptide" evidence="2">
    <location>
        <begin position="1"/>
        <end position="26"/>
    </location>
</feature>
<protein>
    <submittedName>
        <fullName evidence="3">Permease</fullName>
    </submittedName>
</protein>
<feature type="chain" id="PRO_5039722832" evidence="2">
    <location>
        <begin position="27"/>
        <end position="187"/>
    </location>
</feature>
<keyword evidence="1" id="KW-0175">Coiled coil</keyword>
<dbReference type="Proteomes" id="UP000886602">
    <property type="component" value="Unassembled WGS sequence"/>
</dbReference>
<keyword evidence="2" id="KW-0732">Signal</keyword>
<evidence type="ECO:0000256" key="1">
    <source>
        <dbReference type="SAM" id="Coils"/>
    </source>
</evidence>
<organism evidence="3 4">
    <name type="scientific">Candidatus Propionivibrio dominans</name>
    <dbReference type="NCBI Taxonomy" id="2954373"/>
    <lineage>
        <taxon>Bacteria</taxon>
        <taxon>Pseudomonadati</taxon>
        <taxon>Pseudomonadota</taxon>
        <taxon>Betaproteobacteria</taxon>
        <taxon>Rhodocyclales</taxon>
        <taxon>Rhodocyclaceae</taxon>
        <taxon>Propionivibrio</taxon>
    </lineage>
</organism>
<evidence type="ECO:0000256" key="2">
    <source>
        <dbReference type="SAM" id="SignalP"/>
    </source>
</evidence>
<evidence type="ECO:0000313" key="3">
    <source>
        <dbReference type="EMBL" id="MBK7422732.1"/>
    </source>
</evidence>
<dbReference type="PROSITE" id="PS51257">
    <property type="entry name" value="PROKAR_LIPOPROTEIN"/>
    <property type="match status" value="1"/>
</dbReference>
<comment type="caution">
    <text evidence="3">The sequence shown here is derived from an EMBL/GenBank/DDBJ whole genome shotgun (WGS) entry which is preliminary data.</text>
</comment>
<proteinExistence type="predicted"/>
<name>A0A9D7I842_9RHOO</name>
<sequence>MKLYRMHSAWPGLLAAALLAACATQPAPDVPPPPAAPAVEAELDASAMLPLLAYFQRLQRMSAQDLVRERNVLAALPPSPAIQVRLAMLLGLVRGPMDLYRALALLEAVLKSGDPAAASLHPLARTLASQYQERLKLEMQNEKLAQQLKESQRRSGELQEKLDALADIERSLPVRPTAGENLPGAPR</sequence>